<organism evidence="1 2">
    <name type="scientific">Paraglaciecola agarilytica NO2</name>
    <dbReference type="NCBI Taxonomy" id="1125747"/>
    <lineage>
        <taxon>Bacteria</taxon>
        <taxon>Pseudomonadati</taxon>
        <taxon>Pseudomonadota</taxon>
        <taxon>Gammaproteobacteria</taxon>
        <taxon>Alteromonadales</taxon>
        <taxon>Alteromonadaceae</taxon>
        <taxon>Paraglaciecola</taxon>
    </lineage>
</organism>
<reference evidence="1 2" key="1">
    <citation type="journal article" date="2014" name="Environ. Microbiol.">
        <title>Comparative genomics of the marine bacterial genus Glaciecola reveals the high degree of genomic diversity and genomic characteristic for cold adaptation.</title>
        <authorList>
            <person name="Qin Q.L."/>
            <person name="Xie B.B."/>
            <person name="Yu Y."/>
            <person name="Shu Y.L."/>
            <person name="Rong J.C."/>
            <person name="Zhang Y.J."/>
            <person name="Zhao D.L."/>
            <person name="Chen X.L."/>
            <person name="Zhang X.Y."/>
            <person name="Chen B."/>
            <person name="Zhou B.C."/>
            <person name="Zhang Y.Z."/>
        </authorList>
    </citation>
    <scope>NUCLEOTIDE SEQUENCE [LARGE SCALE GENOMIC DNA]</scope>
    <source>
        <strain evidence="1 2">NO2</strain>
    </source>
</reference>
<dbReference type="EMBL" id="BAEK01000007">
    <property type="protein sequence ID" value="GAC03339.1"/>
    <property type="molecule type" value="Genomic_DNA"/>
</dbReference>
<sequence>MSNTFRSLTLDLSALLNKQITPRSIIGTGYKNPHSVASAWLRKEMHNLESPNSKVSQVHVKGDGHAFESELKAKRSKAYKTLVAGTYETINNRDIDDYGVMPSPCGGGLHGLCGAIMSKEFKFRLTKKHFNLPAVSINAMHYHIYEGCFEVHGDKLAIQCSFYQSNRRKWYGDTSYLTDIAFIKSLFSFGFRKGLISEIPEEVNAFIKNSTVFVTV</sequence>
<dbReference type="Proteomes" id="UP000008372">
    <property type="component" value="Unassembled WGS sequence"/>
</dbReference>
<evidence type="ECO:0000313" key="2">
    <source>
        <dbReference type="Proteomes" id="UP000008372"/>
    </source>
</evidence>
<accession>A0ABQ0I1Z8</accession>
<name>A0ABQ0I1Z8_9ALTE</name>
<comment type="caution">
    <text evidence="1">The sequence shown here is derived from an EMBL/GenBank/DDBJ whole genome shotgun (WGS) entry which is preliminary data.</text>
</comment>
<protein>
    <submittedName>
        <fullName evidence="1">Uncharacterized protein</fullName>
    </submittedName>
</protein>
<keyword evidence="2" id="KW-1185">Reference proteome</keyword>
<evidence type="ECO:0000313" key="1">
    <source>
        <dbReference type="EMBL" id="GAC03339.1"/>
    </source>
</evidence>
<gene>
    <name evidence="1" type="ORF">GAGA_0474</name>
</gene>
<proteinExistence type="predicted"/>